<name>A0ABS3FVP9_9CYAN</name>
<sequence>MAEPFSGDVTRELELRAIAQWPENPSFEPLSWDVQSEGINPPPLLAAQSGNFAELLTGTRAISAPHYFMFPGQPTVPQNPTAEAENNRVLAQRDNDIELGRTSRGVGNYLGAAINIGLNDGGSPLGRGSFALTSKIGLAEQVSVRPSLLFGEHLMVLVPVTIDFPFANTEDSLQVDVAPYIGSGIALSTDEDNFIGFFGTVGIDRVLFDRFVANAALNVGYVEEIEVGIFVGGGYRF</sequence>
<comment type="caution">
    <text evidence="1">The sequence shown here is derived from an EMBL/GenBank/DDBJ whole genome shotgun (WGS) entry which is preliminary data.</text>
</comment>
<evidence type="ECO:0000313" key="1">
    <source>
        <dbReference type="EMBL" id="MBO0350427.1"/>
    </source>
</evidence>
<dbReference type="EMBL" id="JAFLQW010000407">
    <property type="protein sequence ID" value="MBO0350427.1"/>
    <property type="molecule type" value="Genomic_DNA"/>
</dbReference>
<dbReference type="Proteomes" id="UP000664844">
    <property type="component" value="Unassembled WGS sequence"/>
</dbReference>
<accession>A0ABS3FVP9</accession>
<gene>
    <name evidence="1" type="ORF">J0895_15240</name>
</gene>
<evidence type="ECO:0008006" key="3">
    <source>
        <dbReference type="Google" id="ProtNLM"/>
    </source>
</evidence>
<organism evidence="1 2">
    <name type="scientific">Phormidium pseudopriestleyi FRX01</name>
    <dbReference type="NCBI Taxonomy" id="1759528"/>
    <lineage>
        <taxon>Bacteria</taxon>
        <taxon>Bacillati</taxon>
        <taxon>Cyanobacteriota</taxon>
        <taxon>Cyanophyceae</taxon>
        <taxon>Oscillatoriophycideae</taxon>
        <taxon>Oscillatoriales</taxon>
        <taxon>Oscillatoriaceae</taxon>
        <taxon>Phormidium</taxon>
    </lineage>
</organism>
<dbReference type="RefSeq" id="WP_207088905.1">
    <property type="nucleotide sequence ID" value="NZ_JAFLQW010000407.1"/>
</dbReference>
<reference evidence="1 2" key="1">
    <citation type="submission" date="2021-03" db="EMBL/GenBank/DDBJ databases">
        <title>Metabolic Capacity of the Antarctic Cyanobacterium Phormidium pseudopriestleyi that Sustains Oxygenic Photosynthesis in the Presence of Hydrogen Sulfide.</title>
        <authorList>
            <person name="Lumian J.E."/>
            <person name="Jungblut A.D."/>
            <person name="Dillon M.L."/>
            <person name="Hawes I."/>
            <person name="Doran P.T."/>
            <person name="Mackey T.J."/>
            <person name="Dick G.J."/>
            <person name="Grettenberger C.L."/>
            <person name="Sumner D.Y."/>
        </authorList>
    </citation>
    <scope>NUCLEOTIDE SEQUENCE [LARGE SCALE GENOMIC DNA]</scope>
    <source>
        <strain evidence="1 2">FRX01</strain>
    </source>
</reference>
<protein>
    <recommendedName>
        <fullName evidence="3">Outer membrane protein beta-barrel domain-containing protein</fullName>
    </recommendedName>
</protein>
<keyword evidence="2" id="KW-1185">Reference proteome</keyword>
<evidence type="ECO:0000313" key="2">
    <source>
        <dbReference type="Proteomes" id="UP000664844"/>
    </source>
</evidence>
<proteinExistence type="predicted"/>